<dbReference type="GO" id="GO:0000036">
    <property type="term" value="F:acyl carrier activity"/>
    <property type="evidence" value="ECO:0007669"/>
    <property type="project" value="UniProtKB-UniRule"/>
</dbReference>
<name>A0A2H5XBL3_9BACT</name>
<dbReference type="GO" id="GO:0000035">
    <property type="term" value="F:acyl binding"/>
    <property type="evidence" value="ECO:0007669"/>
    <property type="project" value="TreeGrafter"/>
</dbReference>
<evidence type="ECO:0000313" key="7">
    <source>
        <dbReference type="EMBL" id="GBC98569.1"/>
    </source>
</evidence>
<comment type="caution">
    <text evidence="7">The sequence shown here is derived from an EMBL/GenBank/DDBJ whole genome shotgun (WGS) entry which is preliminary data.</text>
</comment>
<comment type="PTM">
    <text evidence="5">4'-phosphopantetheine is transferred from CoA to a specific serine of apo-ACP by acpS.</text>
</comment>
<comment type="pathway">
    <text evidence="3 5">Lipid metabolism; fatty acid biosynthesis.</text>
</comment>
<dbReference type="GO" id="GO:0005829">
    <property type="term" value="C:cytosol"/>
    <property type="evidence" value="ECO:0007669"/>
    <property type="project" value="TreeGrafter"/>
</dbReference>
<dbReference type="Gene3D" id="1.10.1200.10">
    <property type="entry name" value="ACP-like"/>
    <property type="match status" value="1"/>
</dbReference>
<comment type="function">
    <text evidence="3 5">Carrier of the growing fatty acid chain in fatty acid biosynthesis.</text>
</comment>
<dbReference type="UniPathway" id="UPA00094"/>
<organism evidence="7 8">
    <name type="scientific">Candidatus Fervidibacter japonicus</name>
    <dbReference type="NCBI Taxonomy" id="2035412"/>
    <lineage>
        <taxon>Bacteria</taxon>
        <taxon>Candidatus Fervidibacterota</taxon>
        <taxon>Candidatus Fervidibacter</taxon>
    </lineage>
</organism>
<comment type="PTM">
    <text evidence="3">4'-phosphopantetheine is transferred from CoA to a specific serine of apo-ACP by AcpS. This modification is essential for activity because fatty acids are bound in thioester linkage to the sulfhydryl of the prosthetic group.</text>
</comment>
<dbReference type="InterPro" id="IPR003231">
    <property type="entry name" value="ACP"/>
</dbReference>
<dbReference type="InterPro" id="IPR036736">
    <property type="entry name" value="ACP-like_sf"/>
</dbReference>
<dbReference type="NCBIfam" id="NF002150">
    <property type="entry name" value="PRK00982.1-4"/>
    <property type="match status" value="1"/>
</dbReference>
<feature type="modified residue" description="O-(pantetheine 4'-phosphoryl)serine" evidence="3">
    <location>
        <position position="37"/>
    </location>
</feature>
<keyword evidence="3" id="KW-0443">Lipid metabolism</keyword>
<dbReference type="GO" id="GO:0009245">
    <property type="term" value="P:lipid A biosynthetic process"/>
    <property type="evidence" value="ECO:0007669"/>
    <property type="project" value="TreeGrafter"/>
</dbReference>
<evidence type="ECO:0000256" key="2">
    <source>
        <dbReference type="ARBA" id="ARBA00022553"/>
    </source>
</evidence>
<dbReference type="Pfam" id="PF00550">
    <property type="entry name" value="PP-binding"/>
    <property type="match status" value="1"/>
</dbReference>
<dbReference type="EMBL" id="BEHT01000012">
    <property type="protein sequence ID" value="GBC98569.1"/>
    <property type="molecule type" value="Genomic_DNA"/>
</dbReference>
<keyword evidence="3" id="KW-0963">Cytoplasm</keyword>
<evidence type="ECO:0000256" key="5">
    <source>
        <dbReference type="RuleBase" id="RU003545"/>
    </source>
</evidence>
<evidence type="ECO:0000259" key="6">
    <source>
        <dbReference type="PROSITE" id="PS50075"/>
    </source>
</evidence>
<dbReference type="NCBIfam" id="TIGR00517">
    <property type="entry name" value="acyl_carrier"/>
    <property type="match status" value="1"/>
</dbReference>
<evidence type="ECO:0000256" key="4">
    <source>
        <dbReference type="NCBIfam" id="TIGR00517"/>
    </source>
</evidence>
<dbReference type="InterPro" id="IPR009081">
    <property type="entry name" value="PP-bd_ACP"/>
</dbReference>
<keyword evidence="3" id="KW-0275">Fatty acid biosynthesis</keyword>
<dbReference type="SUPFAM" id="SSF47336">
    <property type="entry name" value="ACP-like"/>
    <property type="match status" value="1"/>
</dbReference>
<dbReference type="AlphaFoldDB" id="A0A2H5XBL3"/>
<keyword evidence="3" id="KW-0444">Lipid biosynthesis</keyword>
<reference evidence="8" key="1">
    <citation type="submission" date="2017-09" db="EMBL/GenBank/DDBJ databases">
        <title>Metaegenomics of thermophilic ammonia-oxidizing enrichment culture.</title>
        <authorList>
            <person name="Kato S."/>
            <person name="Suzuki K."/>
        </authorList>
    </citation>
    <scope>NUCLEOTIDE SEQUENCE [LARGE SCALE GENOMIC DNA]</scope>
</reference>
<keyword evidence="3" id="KW-0276">Fatty acid metabolism</keyword>
<dbReference type="NCBIfam" id="NF002151">
    <property type="entry name" value="PRK00982.1-5"/>
    <property type="match status" value="1"/>
</dbReference>
<feature type="domain" description="Carrier" evidence="6">
    <location>
        <begin position="2"/>
        <end position="77"/>
    </location>
</feature>
<dbReference type="GO" id="GO:0016020">
    <property type="term" value="C:membrane"/>
    <property type="evidence" value="ECO:0007669"/>
    <property type="project" value="GOC"/>
</dbReference>
<dbReference type="NCBIfam" id="NF002148">
    <property type="entry name" value="PRK00982.1-2"/>
    <property type="match status" value="1"/>
</dbReference>
<accession>A0A2H5XBL3</accession>
<evidence type="ECO:0000313" key="8">
    <source>
        <dbReference type="Proteomes" id="UP000236173"/>
    </source>
</evidence>
<keyword evidence="2 3" id="KW-0597">Phosphoprotein</keyword>
<comment type="similarity">
    <text evidence="3">Belongs to the acyl carrier protein (ACP) family.</text>
</comment>
<comment type="subcellular location">
    <subcellularLocation>
        <location evidence="3">Cytoplasm</location>
    </subcellularLocation>
</comment>
<keyword evidence="1 3" id="KW-0596">Phosphopantetheine</keyword>
<proteinExistence type="inferred from homology"/>
<dbReference type="HAMAP" id="MF_01217">
    <property type="entry name" value="Acyl_carrier"/>
    <property type="match status" value="1"/>
</dbReference>
<evidence type="ECO:0000256" key="3">
    <source>
        <dbReference type="HAMAP-Rule" id="MF_01217"/>
    </source>
</evidence>
<dbReference type="PROSITE" id="PS50075">
    <property type="entry name" value="CARRIER"/>
    <property type="match status" value="1"/>
</dbReference>
<gene>
    <name evidence="3 7" type="primary">acpP</name>
    <name evidence="7" type="ORF">HRbin17_01082</name>
</gene>
<dbReference type="Proteomes" id="UP000236173">
    <property type="component" value="Unassembled WGS sequence"/>
</dbReference>
<sequence>MADVFEKVRDIIVERLKVDPSEVTPDAAFVEDLRADSLDIVEMVMKLEETFDITIPDEDVEKLRTVGDAVTYVEQRLKEKAGV</sequence>
<dbReference type="PANTHER" id="PTHR20863">
    <property type="entry name" value="ACYL CARRIER PROTEIN"/>
    <property type="match status" value="1"/>
</dbReference>
<protein>
    <recommendedName>
        <fullName evidence="3 4">Acyl carrier protein</fullName>
        <shortName evidence="3">ACP</shortName>
    </recommendedName>
</protein>
<evidence type="ECO:0000256" key="1">
    <source>
        <dbReference type="ARBA" id="ARBA00022450"/>
    </source>
</evidence>
<dbReference type="PANTHER" id="PTHR20863:SF76">
    <property type="entry name" value="CARRIER DOMAIN-CONTAINING PROTEIN"/>
    <property type="match status" value="1"/>
</dbReference>